<feature type="region of interest" description="Disordered" evidence="1">
    <location>
        <begin position="1"/>
        <end position="167"/>
    </location>
</feature>
<feature type="compositionally biased region" description="Basic residues" evidence="1">
    <location>
        <begin position="72"/>
        <end position="86"/>
    </location>
</feature>
<accession>A0A6J4PD52</accession>
<name>A0A6J4PD52_9ACTN</name>
<organism evidence="2">
    <name type="scientific">uncultured Quadrisphaera sp</name>
    <dbReference type="NCBI Taxonomy" id="904978"/>
    <lineage>
        <taxon>Bacteria</taxon>
        <taxon>Bacillati</taxon>
        <taxon>Actinomycetota</taxon>
        <taxon>Actinomycetes</taxon>
        <taxon>Kineosporiales</taxon>
        <taxon>Kineosporiaceae</taxon>
        <taxon>Quadrisphaera</taxon>
        <taxon>environmental samples</taxon>
    </lineage>
</organism>
<feature type="non-terminal residue" evidence="2">
    <location>
        <position position="1"/>
    </location>
</feature>
<sequence>AGAEPPGAARRRPRLRGHPGARRGRHARGPADRAVGPAHHPSVRGGRGRQRLDRRHRRARALLRREGAGPAGRRRRGASRHQRGAQRRGERRQGRAGAPLRRRRRGGRGLARRPRGGAGARRRGGRAAGARVAERRLRPRLGPAAGEHGRLPAPGLPAPADRRQRRLPPCRLGGARRLRRALRAGRHRDGVLLAAAARRAPPDRGARRPGALPPALHRQGPAAPVVHVGAPVPHALPGLPGARHALATGPGGPRL</sequence>
<feature type="non-terminal residue" evidence="2">
    <location>
        <position position="255"/>
    </location>
</feature>
<evidence type="ECO:0000313" key="2">
    <source>
        <dbReference type="EMBL" id="CAA9406716.1"/>
    </source>
</evidence>
<feature type="compositionally biased region" description="Basic residues" evidence="1">
    <location>
        <begin position="9"/>
        <end position="28"/>
    </location>
</feature>
<evidence type="ECO:0000256" key="1">
    <source>
        <dbReference type="SAM" id="MobiDB-lite"/>
    </source>
</evidence>
<feature type="compositionally biased region" description="Basic residues" evidence="1">
    <location>
        <begin position="46"/>
        <end position="62"/>
    </location>
</feature>
<feature type="compositionally biased region" description="Basic residues" evidence="1">
    <location>
        <begin position="100"/>
        <end position="125"/>
    </location>
</feature>
<gene>
    <name evidence="2" type="ORF">AVDCRST_MAG35-1200</name>
</gene>
<dbReference type="EMBL" id="CADCUY010000249">
    <property type="protein sequence ID" value="CAA9406716.1"/>
    <property type="molecule type" value="Genomic_DNA"/>
</dbReference>
<proteinExistence type="predicted"/>
<protein>
    <submittedName>
        <fullName evidence="2">Uncharacterized protein</fullName>
    </submittedName>
</protein>
<reference evidence="2" key="1">
    <citation type="submission" date="2020-02" db="EMBL/GenBank/DDBJ databases">
        <authorList>
            <person name="Meier V. D."/>
        </authorList>
    </citation>
    <scope>NUCLEOTIDE SEQUENCE</scope>
    <source>
        <strain evidence="2">AVDCRST_MAG35</strain>
    </source>
</reference>
<dbReference type="AlphaFoldDB" id="A0A6J4PD52"/>